<keyword evidence="3" id="KW-1185">Reference proteome</keyword>
<dbReference type="PRINTS" id="PR00598">
    <property type="entry name" value="HTHMARR"/>
</dbReference>
<organism evidence="2 3">
    <name type="scientific">Aquamicrobium zhengzhouense</name>
    <dbReference type="NCBI Taxonomy" id="2781738"/>
    <lineage>
        <taxon>Bacteria</taxon>
        <taxon>Pseudomonadati</taxon>
        <taxon>Pseudomonadota</taxon>
        <taxon>Alphaproteobacteria</taxon>
        <taxon>Hyphomicrobiales</taxon>
        <taxon>Phyllobacteriaceae</taxon>
        <taxon>Aquamicrobium</taxon>
    </lineage>
</organism>
<name>A0ABS0SD45_9HYPH</name>
<accession>A0ABS0SD45</accession>
<dbReference type="SUPFAM" id="SSF46785">
    <property type="entry name" value="Winged helix' DNA-binding domain"/>
    <property type="match status" value="1"/>
</dbReference>
<evidence type="ECO:0000259" key="1">
    <source>
        <dbReference type="PROSITE" id="PS50995"/>
    </source>
</evidence>
<dbReference type="EMBL" id="JADGMQ010000007">
    <property type="protein sequence ID" value="MBI1621223.1"/>
    <property type="molecule type" value="Genomic_DNA"/>
</dbReference>
<protein>
    <submittedName>
        <fullName evidence="2">Winged helix-turn-helix transcriptional regulator</fullName>
    </submittedName>
</protein>
<evidence type="ECO:0000313" key="3">
    <source>
        <dbReference type="Proteomes" id="UP000601789"/>
    </source>
</evidence>
<dbReference type="PROSITE" id="PS50995">
    <property type="entry name" value="HTH_MARR_2"/>
    <property type="match status" value="1"/>
</dbReference>
<reference evidence="2 3" key="1">
    <citation type="submission" date="2020-10" db="EMBL/GenBank/DDBJ databases">
        <title>Aquamicrobium zhengzhouensis sp. nov., a exopolysaccharide producing bacterium isolated from farmland soil.</title>
        <authorList>
            <person name="Wang X."/>
        </authorList>
    </citation>
    <scope>NUCLEOTIDE SEQUENCE [LARGE SCALE GENOMIC DNA]</scope>
    <source>
        <strain evidence="3">cd-1</strain>
    </source>
</reference>
<dbReference type="Pfam" id="PF12802">
    <property type="entry name" value="MarR_2"/>
    <property type="match status" value="1"/>
</dbReference>
<dbReference type="InterPro" id="IPR000835">
    <property type="entry name" value="HTH_MarR-typ"/>
</dbReference>
<dbReference type="Proteomes" id="UP000601789">
    <property type="component" value="Unassembled WGS sequence"/>
</dbReference>
<evidence type="ECO:0000313" key="2">
    <source>
        <dbReference type="EMBL" id="MBI1621223.1"/>
    </source>
</evidence>
<feature type="domain" description="HTH marR-type" evidence="1">
    <location>
        <begin position="21"/>
        <end position="158"/>
    </location>
</feature>
<dbReference type="InterPro" id="IPR036390">
    <property type="entry name" value="WH_DNA-bd_sf"/>
</dbReference>
<dbReference type="InterPro" id="IPR039422">
    <property type="entry name" value="MarR/SlyA-like"/>
</dbReference>
<dbReference type="PANTHER" id="PTHR33164:SF89">
    <property type="entry name" value="MARR FAMILY REGULATORY PROTEIN"/>
    <property type="match status" value="1"/>
</dbReference>
<gene>
    <name evidence="2" type="ORF">IOD40_11175</name>
</gene>
<dbReference type="Gene3D" id="1.10.10.10">
    <property type="entry name" value="Winged helix-like DNA-binding domain superfamily/Winged helix DNA-binding domain"/>
    <property type="match status" value="1"/>
</dbReference>
<dbReference type="InterPro" id="IPR036388">
    <property type="entry name" value="WH-like_DNA-bd_sf"/>
</dbReference>
<proteinExistence type="predicted"/>
<dbReference type="RefSeq" id="WP_198476624.1">
    <property type="nucleotide sequence ID" value="NZ_JADGMQ010000007.1"/>
</dbReference>
<comment type="caution">
    <text evidence="2">The sequence shown here is derived from an EMBL/GenBank/DDBJ whole genome shotgun (WGS) entry which is preliminary data.</text>
</comment>
<sequence>MTTSDERPPSAEKSRKAAGEVNPLDRIVGFQLRRAQLKTFNELIRLFDKLDLKPPQFAVLKVLETHPGINQTRAAKMLAIKRTNFVTLVDGLEQRGLAERRVSAKDRRGRPLFLTEAGTKLMAKAGSIQAKHERDLMHRLGGAEELETFLRLLHRLIAGTNADE</sequence>
<dbReference type="PANTHER" id="PTHR33164">
    <property type="entry name" value="TRANSCRIPTIONAL REGULATOR, MARR FAMILY"/>
    <property type="match status" value="1"/>
</dbReference>
<dbReference type="SMART" id="SM00347">
    <property type="entry name" value="HTH_MARR"/>
    <property type="match status" value="1"/>
</dbReference>